<feature type="non-terminal residue" evidence="1">
    <location>
        <position position="208"/>
    </location>
</feature>
<gene>
    <name evidence="1" type="ORF">KI387_026424</name>
</gene>
<reference evidence="1 2" key="1">
    <citation type="journal article" date="2021" name="Nat. Plants">
        <title>The Taxus genome provides insights into paclitaxel biosynthesis.</title>
        <authorList>
            <person name="Xiong X."/>
            <person name="Gou J."/>
            <person name="Liao Q."/>
            <person name="Li Y."/>
            <person name="Zhou Q."/>
            <person name="Bi G."/>
            <person name="Li C."/>
            <person name="Du R."/>
            <person name="Wang X."/>
            <person name="Sun T."/>
            <person name="Guo L."/>
            <person name="Liang H."/>
            <person name="Lu P."/>
            <person name="Wu Y."/>
            <person name="Zhang Z."/>
            <person name="Ro D.K."/>
            <person name="Shang Y."/>
            <person name="Huang S."/>
            <person name="Yan J."/>
        </authorList>
    </citation>
    <scope>NUCLEOTIDE SEQUENCE [LARGE SCALE GENOMIC DNA]</scope>
    <source>
        <strain evidence="1">Ta-2019</strain>
    </source>
</reference>
<accession>A0AA38L036</accession>
<name>A0AA38L036_TAXCH</name>
<sequence length="208" mass="22849">MTLRKLSVSFSKISGSIPMKRTGSKQSKAKISDVVVPTSVYVVLKKEGYPLDGFHSYSPSTTSVGSSCVRSIEEFGNGAQETFRVLLEGLGFDSRETNWFETIQSEEIRCCGSNECVCGNDGGGYPSDGFHSYSSSTTNVVGVYPSEEQAYFAGMKQLIQHFESIMSEELTDLRNIAADKKLSLKQRLKRIVNEGNSPDDEVITVAIR</sequence>
<dbReference type="Proteomes" id="UP000824469">
    <property type="component" value="Unassembled WGS sequence"/>
</dbReference>
<comment type="caution">
    <text evidence="1">The sequence shown here is derived from an EMBL/GenBank/DDBJ whole genome shotgun (WGS) entry which is preliminary data.</text>
</comment>
<dbReference type="EMBL" id="JAHRHJ020000006">
    <property type="protein sequence ID" value="KAH9311389.1"/>
    <property type="molecule type" value="Genomic_DNA"/>
</dbReference>
<keyword evidence="2" id="KW-1185">Reference proteome</keyword>
<dbReference type="AlphaFoldDB" id="A0AA38L036"/>
<protein>
    <submittedName>
        <fullName evidence="1">Uncharacterized protein</fullName>
    </submittedName>
</protein>
<organism evidence="1 2">
    <name type="scientific">Taxus chinensis</name>
    <name type="common">Chinese yew</name>
    <name type="synonym">Taxus wallichiana var. chinensis</name>
    <dbReference type="NCBI Taxonomy" id="29808"/>
    <lineage>
        <taxon>Eukaryota</taxon>
        <taxon>Viridiplantae</taxon>
        <taxon>Streptophyta</taxon>
        <taxon>Embryophyta</taxon>
        <taxon>Tracheophyta</taxon>
        <taxon>Spermatophyta</taxon>
        <taxon>Pinopsida</taxon>
        <taxon>Pinidae</taxon>
        <taxon>Conifers II</taxon>
        <taxon>Cupressales</taxon>
        <taxon>Taxaceae</taxon>
        <taxon>Taxus</taxon>
    </lineage>
</organism>
<evidence type="ECO:0000313" key="2">
    <source>
        <dbReference type="Proteomes" id="UP000824469"/>
    </source>
</evidence>
<evidence type="ECO:0000313" key="1">
    <source>
        <dbReference type="EMBL" id="KAH9311389.1"/>
    </source>
</evidence>
<proteinExistence type="predicted"/>